<dbReference type="RefSeq" id="WP_182166646.1">
    <property type="nucleotide sequence ID" value="NZ_JACEZT010000019.1"/>
</dbReference>
<dbReference type="Proteomes" id="UP000534388">
    <property type="component" value="Unassembled WGS sequence"/>
</dbReference>
<dbReference type="Gene3D" id="3.20.20.450">
    <property type="entry name" value="EAL domain"/>
    <property type="match status" value="1"/>
</dbReference>
<dbReference type="AlphaFoldDB" id="A0A7W2EWD1"/>
<feature type="compositionally biased region" description="Low complexity" evidence="1">
    <location>
        <begin position="768"/>
        <end position="779"/>
    </location>
</feature>
<dbReference type="InterPro" id="IPR029016">
    <property type="entry name" value="GAF-like_dom_sf"/>
</dbReference>
<reference evidence="4 5" key="1">
    <citation type="submission" date="2020-07" db="EMBL/GenBank/DDBJ databases">
        <title>Novel species isolated from subtropical streams in China.</title>
        <authorList>
            <person name="Lu H."/>
        </authorList>
    </citation>
    <scope>NUCLEOTIDE SEQUENCE [LARGE SCALE GENOMIC DNA]</scope>
    <source>
        <strain evidence="4 5">LX20W</strain>
    </source>
</reference>
<comment type="caution">
    <text evidence="4">The sequence shown here is derived from an EMBL/GenBank/DDBJ whole genome shotgun (WGS) entry which is preliminary data.</text>
</comment>
<dbReference type="PROSITE" id="PS50883">
    <property type="entry name" value="EAL"/>
    <property type="match status" value="1"/>
</dbReference>
<feature type="region of interest" description="Disordered" evidence="1">
    <location>
        <begin position="747"/>
        <end position="779"/>
    </location>
</feature>
<feature type="domain" description="EAL" evidence="2">
    <location>
        <begin position="489"/>
        <end position="743"/>
    </location>
</feature>
<evidence type="ECO:0000313" key="5">
    <source>
        <dbReference type="Proteomes" id="UP000534388"/>
    </source>
</evidence>
<dbReference type="InterPro" id="IPR043128">
    <property type="entry name" value="Rev_trsase/Diguanyl_cyclase"/>
</dbReference>
<proteinExistence type="predicted"/>
<dbReference type="Pfam" id="PF13185">
    <property type="entry name" value="GAF_2"/>
    <property type="match status" value="1"/>
</dbReference>
<dbReference type="Gene3D" id="3.30.70.270">
    <property type="match status" value="1"/>
</dbReference>
<dbReference type="SUPFAM" id="SSF55785">
    <property type="entry name" value="PYP-like sensor domain (PAS domain)"/>
    <property type="match status" value="1"/>
</dbReference>
<dbReference type="CDD" id="cd01948">
    <property type="entry name" value="EAL"/>
    <property type="match status" value="1"/>
</dbReference>
<dbReference type="InterPro" id="IPR003018">
    <property type="entry name" value="GAF"/>
</dbReference>
<dbReference type="Gene3D" id="3.30.450.20">
    <property type="entry name" value="PAS domain"/>
    <property type="match status" value="1"/>
</dbReference>
<keyword evidence="5" id="KW-1185">Reference proteome</keyword>
<dbReference type="PANTHER" id="PTHR44757:SF2">
    <property type="entry name" value="BIOFILM ARCHITECTURE MAINTENANCE PROTEIN MBAA"/>
    <property type="match status" value="1"/>
</dbReference>
<dbReference type="InterPro" id="IPR000160">
    <property type="entry name" value="GGDEF_dom"/>
</dbReference>
<dbReference type="InterPro" id="IPR035965">
    <property type="entry name" value="PAS-like_dom_sf"/>
</dbReference>
<dbReference type="InterPro" id="IPR035919">
    <property type="entry name" value="EAL_sf"/>
</dbReference>
<feature type="compositionally biased region" description="Pro residues" evidence="1">
    <location>
        <begin position="755"/>
        <end position="767"/>
    </location>
</feature>
<dbReference type="SMART" id="SM00052">
    <property type="entry name" value="EAL"/>
    <property type="match status" value="1"/>
</dbReference>
<dbReference type="InterPro" id="IPR052155">
    <property type="entry name" value="Biofilm_reg_signaling"/>
</dbReference>
<name>A0A7W2EWD1_9BURK</name>
<dbReference type="SMART" id="SM00267">
    <property type="entry name" value="GGDEF"/>
    <property type="match status" value="1"/>
</dbReference>
<dbReference type="SUPFAM" id="SSF55073">
    <property type="entry name" value="Nucleotide cyclase"/>
    <property type="match status" value="1"/>
</dbReference>
<dbReference type="PANTHER" id="PTHR44757">
    <property type="entry name" value="DIGUANYLATE CYCLASE DGCP"/>
    <property type="match status" value="1"/>
</dbReference>
<protein>
    <submittedName>
        <fullName evidence="4">EAL domain-containing protein</fullName>
    </submittedName>
</protein>
<dbReference type="InterPro" id="IPR029787">
    <property type="entry name" value="Nucleotide_cyclase"/>
</dbReference>
<dbReference type="SUPFAM" id="SSF55781">
    <property type="entry name" value="GAF domain-like"/>
    <property type="match status" value="1"/>
</dbReference>
<evidence type="ECO:0000256" key="1">
    <source>
        <dbReference type="SAM" id="MobiDB-lite"/>
    </source>
</evidence>
<feature type="domain" description="GGDEF" evidence="3">
    <location>
        <begin position="344"/>
        <end position="477"/>
    </location>
</feature>
<organism evidence="4 5">
    <name type="scientific">Rugamonas brunnea</name>
    <dbReference type="NCBI Taxonomy" id="2758569"/>
    <lineage>
        <taxon>Bacteria</taxon>
        <taxon>Pseudomonadati</taxon>
        <taxon>Pseudomonadota</taxon>
        <taxon>Betaproteobacteria</taxon>
        <taxon>Burkholderiales</taxon>
        <taxon>Oxalobacteraceae</taxon>
        <taxon>Telluria group</taxon>
        <taxon>Rugamonas</taxon>
    </lineage>
</organism>
<accession>A0A7W2EWD1</accession>
<dbReference type="PROSITE" id="PS50887">
    <property type="entry name" value="GGDEF"/>
    <property type="match status" value="1"/>
</dbReference>
<dbReference type="CDD" id="cd01949">
    <property type="entry name" value="GGDEF"/>
    <property type="match status" value="1"/>
</dbReference>
<evidence type="ECO:0000313" key="4">
    <source>
        <dbReference type="EMBL" id="MBA5639790.1"/>
    </source>
</evidence>
<dbReference type="Gene3D" id="3.30.450.40">
    <property type="match status" value="1"/>
</dbReference>
<gene>
    <name evidence="4" type="ORF">H3H37_22265</name>
</gene>
<dbReference type="InterPro" id="IPR001633">
    <property type="entry name" value="EAL_dom"/>
</dbReference>
<dbReference type="NCBIfam" id="TIGR00254">
    <property type="entry name" value="GGDEF"/>
    <property type="match status" value="1"/>
</dbReference>
<dbReference type="SUPFAM" id="SSF141868">
    <property type="entry name" value="EAL domain-like"/>
    <property type="match status" value="1"/>
</dbReference>
<evidence type="ECO:0000259" key="3">
    <source>
        <dbReference type="PROSITE" id="PS50887"/>
    </source>
</evidence>
<dbReference type="Pfam" id="PF00990">
    <property type="entry name" value="GGDEF"/>
    <property type="match status" value="1"/>
</dbReference>
<sequence>MDDHLTHIPPAHAAMDTGTAFPSQADLLDELAGLGRWAMDRANARMRFSAVALRLLSLAPDRAHDEWTTGVVPEDSAPLAAALSEIAHTGKPVLCEFRVFAPDHGVRWLRLQALPAADLPMASGILKDVTTAKRAATRERFNFALTQYLIGTDTFDAAVDKILHLVCDELGWEWGAYWALERGDTVDLLSCKHVWHKPDRDYTQFRDATMRLAVTPDEGLVGQTWRTGEAQWVDTTVTHADRTRARAAGHCGLQSGFFFPVTYVAADGKLHRAGVLEFFSAAPRQREAQLPGLAASISALIAQTAQRMVQQERVRVLAQTDEMTGLVNRAHFHTLLDAACARGREFGLLYIDLDQFKPINDGFGHAAGNQVLCEFAHRLRALLPGDGVVARLGGDEFALLAPAGLTGARLDALASAVLEAARVRFNYMGHDLSVSASVGISLFPRDGDNTAQLLHAADAAMYVSKDHGRNLVSYFNRDHDSKQRAKAAQLLMLTALQDALDGDEFFLEYQPIYDIQGPRLVGLEALIRWRKADGTIVPPDQFIPVAEHSRLIVLIGRWVIEQVCRDLPRLRAAGHGGIQVHVNMAAPEFLDRDLPRELLAITAAAGVDPRQICLELTETVVMRHKDKTLPIMRELERLGFEISLDDFGMGYSSLSLLKSLPISSLKIDRLFLQGVPHDQNDCAIVRTIIDLGRNMKLRVIAEGVELDAHLGFLRQYGCALIQGYLPGRPMALAQLIAMLAASRAKQGAATAQRPAPAPTATPAPAPASTPARTPIPELP</sequence>
<evidence type="ECO:0000259" key="2">
    <source>
        <dbReference type="PROSITE" id="PS50883"/>
    </source>
</evidence>
<dbReference type="Pfam" id="PF00563">
    <property type="entry name" value="EAL"/>
    <property type="match status" value="1"/>
</dbReference>
<dbReference type="EMBL" id="JACEZT010000019">
    <property type="protein sequence ID" value="MBA5639790.1"/>
    <property type="molecule type" value="Genomic_DNA"/>
</dbReference>